<evidence type="ECO:0000256" key="9">
    <source>
        <dbReference type="RuleBase" id="RU003946"/>
    </source>
</evidence>
<dbReference type="SUPFAM" id="SSF51695">
    <property type="entry name" value="PLC-like phosphodiesterases"/>
    <property type="match status" value="1"/>
</dbReference>
<dbReference type="Pfam" id="PF13653">
    <property type="entry name" value="GDPD_2"/>
    <property type="match status" value="1"/>
</dbReference>
<evidence type="ECO:0000256" key="10">
    <source>
        <dbReference type="SAM" id="SignalP"/>
    </source>
</evidence>
<dbReference type="InterPro" id="IPR018299">
    <property type="entry name" value="Alkaline_phosphatase_AS"/>
</dbReference>
<dbReference type="GO" id="GO:0004035">
    <property type="term" value="F:alkaline phosphatase activity"/>
    <property type="evidence" value="ECO:0007669"/>
    <property type="project" value="TreeGrafter"/>
</dbReference>
<dbReference type="InterPro" id="IPR017850">
    <property type="entry name" value="Alkaline_phosphatase_core_sf"/>
</dbReference>
<evidence type="ECO:0000256" key="1">
    <source>
        <dbReference type="ARBA" id="ARBA00005984"/>
    </source>
</evidence>
<dbReference type="AlphaFoldDB" id="A0A327RAY2"/>
<feature type="binding site" evidence="8">
    <location>
        <position position="392"/>
    </location>
    <ligand>
        <name>Zn(2+)</name>
        <dbReference type="ChEBI" id="CHEBI:29105"/>
        <label>2</label>
    </ligand>
</feature>
<dbReference type="Pfam" id="PF00245">
    <property type="entry name" value="Alk_phosphatase"/>
    <property type="match status" value="1"/>
</dbReference>
<feature type="binding site" evidence="8">
    <location>
        <position position="300"/>
    </location>
    <ligand>
        <name>Zn(2+)</name>
        <dbReference type="ChEBI" id="CHEBI:29105"/>
        <label>2</label>
    </ligand>
</feature>
<comment type="cofactor">
    <cofactor evidence="8">
        <name>Zn(2+)</name>
        <dbReference type="ChEBI" id="CHEBI:29105"/>
    </cofactor>
    <text evidence="8">Binds 2 Zn(2+) ions.</text>
</comment>
<dbReference type="SMART" id="SM00098">
    <property type="entry name" value="alkPPc"/>
    <property type="match status" value="1"/>
</dbReference>
<name>A0A327RAY2_9BACT</name>
<keyword evidence="2" id="KW-0597">Phosphoprotein</keyword>
<keyword evidence="3 8" id="KW-0479">Metal-binding</keyword>
<evidence type="ECO:0000256" key="2">
    <source>
        <dbReference type="ARBA" id="ARBA00022553"/>
    </source>
</evidence>
<dbReference type="CDD" id="cd16012">
    <property type="entry name" value="ALP"/>
    <property type="match status" value="1"/>
</dbReference>
<proteinExistence type="inferred from homology"/>
<dbReference type="InterPro" id="IPR039559">
    <property type="entry name" value="AIM6_PI-PLC-like_dom"/>
</dbReference>
<dbReference type="SUPFAM" id="SSF53649">
    <property type="entry name" value="Alkaline phosphatase-like"/>
    <property type="match status" value="1"/>
</dbReference>
<feature type="binding site" evidence="8">
    <location>
        <position position="300"/>
    </location>
    <ligand>
        <name>Mg(2+)</name>
        <dbReference type="ChEBI" id="CHEBI:18420"/>
    </ligand>
</feature>
<dbReference type="GO" id="GO:0046872">
    <property type="term" value="F:metal ion binding"/>
    <property type="evidence" value="ECO:0007669"/>
    <property type="project" value="UniProtKB-KW"/>
</dbReference>
<dbReference type="OrthoDB" id="9794455at2"/>
<comment type="similarity">
    <text evidence="1 9">Belongs to the alkaline phosphatase family.</text>
</comment>
<dbReference type="Proteomes" id="UP000249547">
    <property type="component" value="Unassembled WGS sequence"/>
</dbReference>
<gene>
    <name evidence="11" type="ORF">LX64_00695</name>
</gene>
<evidence type="ECO:0000256" key="5">
    <source>
        <dbReference type="ARBA" id="ARBA00022833"/>
    </source>
</evidence>
<reference evidence="11 12" key="1">
    <citation type="submission" date="2018-06" db="EMBL/GenBank/DDBJ databases">
        <title>Genomic Encyclopedia of Archaeal and Bacterial Type Strains, Phase II (KMG-II): from individual species to whole genera.</title>
        <authorList>
            <person name="Goeker M."/>
        </authorList>
    </citation>
    <scope>NUCLEOTIDE SEQUENCE [LARGE SCALE GENOMIC DNA]</scope>
    <source>
        <strain evidence="11 12">DSM 23857</strain>
    </source>
</reference>
<dbReference type="GO" id="GO:0008081">
    <property type="term" value="F:phosphoric diester hydrolase activity"/>
    <property type="evidence" value="ECO:0007669"/>
    <property type="project" value="InterPro"/>
</dbReference>
<organism evidence="11 12">
    <name type="scientific">Chitinophaga skermanii</name>
    <dbReference type="NCBI Taxonomy" id="331697"/>
    <lineage>
        <taxon>Bacteria</taxon>
        <taxon>Pseudomonadati</taxon>
        <taxon>Bacteroidota</taxon>
        <taxon>Chitinophagia</taxon>
        <taxon>Chitinophagales</taxon>
        <taxon>Chitinophagaceae</taxon>
        <taxon>Chitinophaga</taxon>
    </lineage>
</organism>
<dbReference type="Gene3D" id="3.40.720.10">
    <property type="entry name" value="Alkaline Phosphatase, subunit A"/>
    <property type="match status" value="1"/>
</dbReference>
<dbReference type="PANTHER" id="PTHR11596">
    <property type="entry name" value="ALKALINE PHOSPHATASE"/>
    <property type="match status" value="1"/>
</dbReference>
<keyword evidence="4" id="KW-0378">Hydrolase</keyword>
<protein>
    <submittedName>
        <fullName evidence="11">Alkaline phosphatase</fullName>
    </submittedName>
</protein>
<feature type="chain" id="PRO_5016296528" evidence="10">
    <location>
        <begin position="25"/>
        <end position="619"/>
    </location>
</feature>
<dbReference type="Gene3D" id="3.20.20.190">
    <property type="entry name" value="Phosphatidylinositol (PI) phosphodiesterase"/>
    <property type="match status" value="1"/>
</dbReference>
<evidence type="ECO:0000313" key="11">
    <source>
        <dbReference type="EMBL" id="RAJ11087.1"/>
    </source>
</evidence>
<comment type="cofactor">
    <cofactor evidence="8">
        <name>Mg(2+)</name>
        <dbReference type="ChEBI" id="CHEBI:18420"/>
    </cofactor>
    <text evidence="8">Binds 1 Mg(2+) ion.</text>
</comment>
<feature type="binding site" evidence="8">
    <location>
        <position position="513"/>
    </location>
    <ligand>
        <name>Zn(2+)</name>
        <dbReference type="ChEBI" id="CHEBI:29105"/>
        <label>2</label>
    </ligand>
</feature>
<feature type="binding site" evidence="8">
    <location>
        <position position="556"/>
    </location>
    <ligand>
        <name>Zn(2+)</name>
        <dbReference type="ChEBI" id="CHEBI:29105"/>
        <label>2</label>
    </ligand>
</feature>
<feature type="binding site" evidence="8">
    <location>
        <position position="508"/>
    </location>
    <ligand>
        <name>Mg(2+)</name>
        <dbReference type="ChEBI" id="CHEBI:18420"/>
    </ligand>
</feature>
<keyword evidence="12" id="KW-1185">Reference proteome</keyword>
<dbReference type="InterPro" id="IPR017946">
    <property type="entry name" value="PLC-like_Pdiesterase_TIM-brl"/>
</dbReference>
<feature type="binding site" evidence="8">
    <location>
        <position position="394"/>
    </location>
    <ligand>
        <name>Mg(2+)</name>
        <dbReference type="ChEBI" id="CHEBI:18420"/>
    </ligand>
</feature>
<feature type="signal peptide" evidence="10">
    <location>
        <begin position="1"/>
        <end position="24"/>
    </location>
</feature>
<evidence type="ECO:0000256" key="7">
    <source>
        <dbReference type="PIRSR" id="PIRSR601952-1"/>
    </source>
</evidence>
<evidence type="ECO:0000256" key="6">
    <source>
        <dbReference type="ARBA" id="ARBA00022842"/>
    </source>
</evidence>
<comment type="caution">
    <text evidence="11">The sequence shown here is derived from an EMBL/GenBank/DDBJ whole genome shotgun (WGS) entry which is preliminary data.</text>
</comment>
<evidence type="ECO:0000313" key="12">
    <source>
        <dbReference type="Proteomes" id="UP000249547"/>
    </source>
</evidence>
<keyword evidence="5 8" id="KW-0862">Zinc</keyword>
<feature type="binding site" evidence="8">
    <location>
        <position position="517"/>
    </location>
    <ligand>
        <name>Zn(2+)</name>
        <dbReference type="ChEBI" id="CHEBI:29105"/>
        <label>2</label>
    </ligand>
</feature>
<dbReference type="PANTHER" id="PTHR11596:SF5">
    <property type="entry name" value="ALKALINE PHOSPHATASE"/>
    <property type="match status" value="1"/>
</dbReference>
<dbReference type="EMBL" id="QLLL01000001">
    <property type="protein sequence ID" value="RAJ11087.1"/>
    <property type="molecule type" value="Genomic_DNA"/>
</dbReference>
<accession>A0A327RAY2</accession>
<dbReference type="RefSeq" id="WP_111596186.1">
    <property type="nucleotide sequence ID" value="NZ_QLLL01000001.1"/>
</dbReference>
<keyword evidence="6 8" id="KW-0460">Magnesium</keyword>
<dbReference type="PROSITE" id="PS00123">
    <property type="entry name" value="ALKALINE_PHOSPHATASE"/>
    <property type="match status" value="1"/>
</dbReference>
<evidence type="ECO:0000256" key="3">
    <source>
        <dbReference type="ARBA" id="ARBA00022723"/>
    </source>
</evidence>
<feature type="binding site" evidence="8">
    <location>
        <position position="555"/>
    </location>
    <ligand>
        <name>Zn(2+)</name>
        <dbReference type="ChEBI" id="CHEBI:29105"/>
        <label>2</label>
    </ligand>
</feature>
<dbReference type="InterPro" id="IPR001952">
    <property type="entry name" value="Alkaline_phosphatase"/>
</dbReference>
<dbReference type="GO" id="GO:0006629">
    <property type="term" value="P:lipid metabolic process"/>
    <property type="evidence" value="ECO:0007669"/>
    <property type="project" value="InterPro"/>
</dbReference>
<keyword evidence="10" id="KW-0732">Signal</keyword>
<dbReference type="CDD" id="cd08577">
    <property type="entry name" value="PI-PLCc_GDPD_SF_unchar3"/>
    <property type="match status" value="1"/>
</dbReference>
<evidence type="ECO:0000256" key="4">
    <source>
        <dbReference type="ARBA" id="ARBA00022801"/>
    </source>
</evidence>
<evidence type="ECO:0000256" key="8">
    <source>
        <dbReference type="PIRSR" id="PIRSR601952-2"/>
    </source>
</evidence>
<dbReference type="PRINTS" id="PR00113">
    <property type="entry name" value="ALKPHPHTASE"/>
</dbReference>
<sequence length="619" mass="67703">MTYNTQFVRLLTCAALLSCQVSFAQNRPYTTLNGHSHNDYEQPVPFYAAYQQQLGSIEADVFLVDGTLFVSHTRKDITPAATLEALYLQPIQHTLEKNSGYAYPKKSTEVLQLLIDIKTAAQPTLQALVKVLEKYPVIIHNPYVKIVISGNHPPLDTWDKYPAYLLFDGKKGVIYNATQSKRIPMVSADLQTFSRWNGKGVIVEEGRKLIERWIDSAHTAGKKVRFWGTADNVNTWRTLMHFGADYIGTDHPAQLSTFLQSQQASSFHGDSSLVHAIYRAKYVNNDGQGKVKNVILLIGDGMGLTQIYSGFTANRRKLNLTQFKNIGFSITASSDSYITDSAAGGTAMATGEKTNNRYIAVDATGVKLNAIPKLLAPTRKSSGLISVGDITDATPAAFYGHAKDRSESEQIADAFLGSNVDIMIGAGEKHFTKRKDGRNLAGKIEQAGFTFTTDVNALNTLQTGKFLLINDTIGASMLNGRGGILKAALQKTMTTLAKNPAGFFIMAEGAQIDYGGHANQLPYVVTEMLDFDDAIAAAMEFADKDGETLVIVTADHETGGLSLLDGDLEKGTVFGHFSTNDHTSVMVPVFAYGPRSMDFRGVYENTEIFKKIMAILKGH</sequence>
<feature type="active site" description="Phosphoserine intermediate" evidence="7">
    <location>
        <position position="341"/>
    </location>
</feature>